<dbReference type="Pfam" id="PF02938">
    <property type="entry name" value="GAD"/>
    <property type="match status" value="1"/>
</dbReference>
<evidence type="ECO:0000256" key="5">
    <source>
        <dbReference type="ARBA" id="ARBA00022917"/>
    </source>
</evidence>
<dbReference type="InterPro" id="IPR004524">
    <property type="entry name" value="Asp-tRNA-ligase_1"/>
</dbReference>
<keyword evidence="3" id="KW-0547">Nucleotide-binding</keyword>
<reference evidence="9" key="1">
    <citation type="submission" date="2021-01" db="EMBL/GenBank/DDBJ databases">
        <authorList>
            <person name="Li R."/>
            <person name="Bekaert M."/>
        </authorList>
    </citation>
    <scope>NUCLEOTIDE SEQUENCE</scope>
    <source>
        <strain evidence="9">Farmed</strain>
    </source>
</reference>
<dbReference type="InterPro" id="IPR006195">
    <property type="entry name" value="aa-tRNA-synth_II"/>
</dbReference>
<dbReference type="NCBIfam" id="TIGR00459">
    <property type="entry name" value="aspS_bact"/>
    <property type="match status" value="1"/>
</dbReference>
<organism evidence="9 10">
    <name type="scientific">Acanthosepion pharaonis</name>
    <name type="common">Pharaoh cuttlefish</name>
    <name type="synonym">Sepia pharaonis</name>
    <dbReference type="NCBI Taxonomy" id="158019"/>
    <lineage>
        <taxon>Eukaryota</taxon>
        <taxon>Metazoa</taxon>
        <taxon>Spiralia</taxon>
        <taxon>Lophotrochozoa</taxon>
        <taxon>Mollusca</taxon>
        <taxon>Cephalopoda</taxon>
        <taxon>Coleoidea</taxon>
        <taxon>Decapodiformes</taxon>
        <taxon>Sepiida</taxon>
        <taxon>Sepiina</taxon>
        <taxon>Sepiidae</taxon>
        <taxon>Acanthosepion</taxon>
    </lineage>
</organism>
<dbReference type="InterPro" id="IPR004115">
    <property type="entry name" value="GAD-like_sf"/>
</dbReference>
<keyword evidence="5" id="KW-0648">Protein biosynthesis</keyword>
<dbReference type="Gene3D" id="2.40.50.140">
    <property type="entry name" value="Nucleic acid-binding proteins"/>
    <property type="match status" value="1"/>
</dbReference>
<evidence type="ECO:0000256" key="7">
    <source>
        <dbReference type="SAM" id="Phobius"/>
    </source>
</evidence>
<keyword evidence="4" id="KW-0067">ATP-binding</keyword>
<evidence type="ECO:0000313" key="10">
    <source>
        <dbReference type="Proteomes" id="UP000597762"/>
    </source>
</evidence>
<feature type="transmembrane region" description="Helical" evidence="7">
    <location>
        <begin position="299"/>
        <end position="321"/>
    </location>
</feature>
<dbReference type="GO" id="GO:0006422">
    <property type="term" value="P:aspartyl-tRNA aminoacylation"/>
    <property type="evidence" value="ECO:0007669"/>
    <property type="project" value="TreeGrafter"/>
</dbReference>
<dbReference type="InterPro" id="IPR012340">
    <property type="entry name" value="NA-bd_OB-fold"/>
</dbReference>
<dbReference type="InterPro" id="IPR029351">
    <property type="entry name" value="GAD_dom"/>
</dbReference>
<dbReference type="GO" id="GO:0005739">
    <property type="term" value="C:mitochondrion"/>
    <property type="evidence" value="ECO:0007669"/>
    <property type="project" value="TreeGrafter"/>
</dbReference>
<dbReference type="EMBL" id="CAHIKZ030005024">
    <property type="protein sequence ID" value="CAE1318295.1"/>
    <property type="molecule type" value="Genomic_DNA"/>
</dbReference>
<feature type="transmembrane region" description="Helical" evidence="7">
    <location>
        <begin position="327"/>
        <end position="349"/>
    </location>
</feature>
<feature type="domain" description="Aminoacyl-transfer RNA synthetases class-II family profile" evidence="8">
    <location>
        <begin position="563"/>
        <end position="979"/>
    </location>
</feature>
<dbReference type="PRINTS" id="PR01042">
    <property type="entry name" value="TRNASYNTHASP"/>
</dbReference>
<feature type="transmembrane region" description="Helical" evidence="7">
    <location>
        <begin position="268"/>
        <end position="292"/>
    </location>
</feature>
<keyword evidence="7" id="KW-1133">Transmembrane helix</keyword>
<dbReference type="SUPFAM" id="SSF55261">
    <property type="entry name" value="GAD domain-like"/>
    <property type="match status" value="1"/>
</dbReference>
<dbReference type="HAMAP" id="MF_00044">
    <property type="entry name" value="Asp_tRNA_synth_type1"/>
    <property type="match status" value="1"/>
</dbReference>
<sequence length="1011" mass="120109">MAGRAKCLLLKPFVKLKLLNLMNGHSFIHLNKARTISSFLKRSHTCGELREHDVGKSVVLCGWLQYKRLNQFMILRDWQGITQVLIPSEMQQELQSFISNLPLESVLRIEGIVEARPDDQKNKKMPTGDIEVKVTEFQLLNSCQAKLPFQLKKFHEVNESLRMEYRYLDIRTEKMQHNLRLRSKMVMKMREFLCNEHAFSFSPSFFFFLFSFFLLFPFSFFFLFSSFSFSPFFFFFSFFFFFLFSFFLLFFFFLLFPFLLFSSFSFSPFFFFFSFFFFFLFSFFLLFFFFLLFLFSFFFFFPFLLFLLFLFSFFFFFLFSFFFSFSFFFFLFFFSFSFFFFLFPFLLFSSFSFSPFFFFFFPFFFFFFPFFFFFFPFLLFSFSFFLFSFFLFLFSFCPFFFFFFLLFSFSFSPFFFFFLFSSFSFSPFFFFFLFSFFLLFPFLLFSSFSFSSFFFFFLFFFFLLFPFLLFSSFPFLFSSFPFLLFSSFPFLLFLLFPFLLFSSFSFSPFFFFFFLLFSSSFSFSPFFFFFFPFLLFSFFFFFLFFFFFFLLLSFFLFLFFLFLFLFLNSFLIRLISFQCFVDVETPTLFRRTPGGAREFVVPTHHPGKFYSLPQSPQQFKQLLMVGGIDRYFQIAKCYRDEGAKPDRQPEFTQVDIEMSFVDMEGVMSLTEQLLAASWPESKTKFNLPFPRLSFNETMALYGTDKPDTRFGFHLKDISASLQNSGIHFIDKVLSLPDGSVQAVVVEQATKYFTKKDLTSLQEFVQSESKTSTALTVIKIGENAQWQSPISNYLKPKLKEDLCSRLNIKPFDLILLVSGPGYEPHVLLGKLRLLCANILESKGVNLRDPNEFNFLWILNFPLFLPSEDGKGLEAAHHPFTAPVSEDAELLYTQPQEVKGQHYDLVLNGNEIGGGSIRIHSAEEQKFVLEKILKEDSSQLQHLLTALDSGCPPHGGIALGLDRLLAIICHEPSIRDVIAFPKSHDGKDPMSKAPATISIEDQNYYHIQTKPSK</sequence>
<keyword evidence="10" id="KW-1185">Reference proteome</keyword>
<evidence type="ECO:0000256" key="6">
    <source>
        <dbReference type="ARBA" id="ARBA00023146"/>
    </source>
</evidence>
<feature type="transmembrane region" description="Helical" evidence="7">
    <location>
        <begin position="482"/>
        <end position="504"/>
    </location>
</feature>
<dbReference type="NCBIfam" id="NF001750">
    <property type="entry name" value="PRK00476.1"/>
    <property type="match status" value="1"/>
</dbReference>
<dbReference type="SUPFAM" id="SSF55681">
    <property type="entry name" value="Class II aaRS and biotin synthetases"/>
    <property type="match status" value="2"/>
</dbReference>
<keyword evidence="2 9" id="KW-0436">Ligase</keyword>
<dbReference type="InterPro" id="IPR004364">
    <property type="entry name" value="Aa-tRNA-synt_II"/>
</dbReference>
<dbReference type="CDD" id="cd04317">
    <property type="entry name" value="EcAspRS_like_N"/>
    <property type="match status" value="1"/>
</dbReference>
<keyword evidence="7" id="KW-0812">Transmembrane</keyword>
<evidence type="ECO:0000256" key="3">
    <source>
        <dbReference type="ARBA" id="ARBA00022741"/>
    </source>
</evidence>
<feature type="transmembrane region" description="Helical" evidence="7">
    <location>
        <begin position="538"/>
        <end position="567"/>
    </location>
</feature>
<dbReference type="PANTHER" id="PTHR22594:SF5">
    <property type="entry name" value="ASPARTATE--TRNA LIGASE, MITOCHONDRIAL"/>
    <property type="match status" value="1"/>
</dbReference>
<keyword evidence="7" id="KW-0472">Membrane</keyword>
<dbReference type="GO" id="GO:0005524">
    <property type="term" value="F:ATP binding"/>
    <property type="evidence" value="ECO:0007669"/>
    <property type="project" value="UniProtKB-KW"/>
</dbReference>
<dbReference type="PANTHER" id="PTHR22594">
    <property type="entry name" value="ASPARTYL/LYSYL-TRNA SYNTHETASE"/>
    <property type="match status" value="1"/>
</dbReference>
<evidence type="ECO:0000313" key="9">
    <source>
        <dbReference type="EMBL" id="CAE1318295.1"/>
    </source>
</evidence>
<dbReference type="Proteomes" id="UP000597762">
    <property type="component" value="Unassembled WGS sequence"/>
</dbReference>
<dbReference type="GO" id="GO:0004815">
    <property type="term" value="F:aspartate-tRNA ligase activity"/>
    <property type="evidence" value="ECO:0007669"/>
    <property type="project" value="UniProtKB-EC"/>
</dbReference>
<gene>
    <name evidence="9" type="ORF">SPHA_68799</name>
</gene>
<dbReference type="AlphaFoldDB" id="A0A812ECJ8"/>
<evidence type="ECO:0000256" key="4">
    <source>
        <dbReference type="ARBA" id="ARBA00022840"/>
    </source>
</evidence>
<dbReference type="PROSITE" id="PS50862">
    <property type="entry name" value="AA_TRNA_LIGASE_II"/>
    <property type="match status" value="1"/>
</dbReference>
<protein>
    <submittedName>
        <fullName evidence="9">AspS</fullName>
        <ecNumber evidence="9">6.1.1.12</ecNumber>
    </submittedName>
</protein>
<dbReference type="SUPFAM" id="SSF50249">
    <property type="entry name" value="Nucleic acid-binding proteins"/>
    <property type="match status" value="1"/>
</dbReference>
<feature type="transmembrane region" description="Helical" evidence="7">
    <location>
        <begin position="205"/>
        <end position="225"/>
    </location>
</feature>
<dbReference type="OrthoDB" id="439710at2759"/>
<accession>A0A812ECJ8</accession>
<name>A0A812ECJ8_ACAPH</name>
<dbReference type="Pfam" id="PF01336">
    <property type="entry name" value="tRNA_anti-codon"/>
    <property type="match status" value="1"/>
</dbReference>
<feature type="transmembrane region" description="Helical" evidence="7">
    <location>
        <begin position="356"/>
        <end position="378"/>
    </location>
</feature>
<evidence type="ECO:0000256" key="1">
    <source>
        <dbReference type="ARBA" id="ARBA00006303"/>
    </source>
</evidence>
<dbReference type="EC" id="6.1.1.12" evidence="9"/>
<comment type="similarity">
    <text evidence="1">Belongs to the class-II aminoacyl-tRNA synthetase family. Type 1 subfamily.</text>
</comment>
<dbReference type="Gene3D" id="3.30.930.10">
    <property type="entry name" value="Bira Bifunctional Protein, Domain 2"/>
    <property type="match status" value="2"/>
</dbReference>
<dbReference type="GO" id="GO:0003676">
    <property type="term" value="F:nucleic acid binding"/>
    <property type="evidence" value="ECO:0007669"/>
    <property type="project" value="InterPro"/>
</dbReference>
<dbReference type="InterPro" id="IPR002312">
    <property type="entry name" value="Asp/Asn-tRNA-synth_IIb"/>
</dbReference>
<proteinExistence type="inferred from homology"/>
<keyword evidence="6" id="KW-0030">Aminoacyl-tRNA synthetase</keyword>
<feature type="transmembrane region" description="Helical" evidence="7">
    <location>
        <begin position="414"/>
        <end position="444"/>
    </location>
</feature>
<dbReference type="Pfam" id="PF00152">
    <property type="entry name" value="tRNA-synt_2"/>
    <property type="match status" value="2"/>
</dbReference>
<feature type="transmembrane region" description="Helical" evidence="7">
    <location>
        <begin position="232"/>
        <end position="256"/>
    </location>
</feature>
<dbReference type="Gene3D" id="3.30.1360.30">
    <property type="entry name" value="GAD-like domain"/>
    <property type="match status" value="1"/>
</dbReference>
<feature type="transmembrane region" description="Helical" evidence="7">
    <location>
        <begin position="384"/>
        <end position="407"/>
    </location>
</feature>
<comment type="caution">
    <text evidence="9">The sequence shown here is derived from an EMBL/GenBank/DDBJ whole genome shotgun (WGS) entry which is preliminary data.</text>
</comment>
<dbReference type="InterPro" id="IPR004365">
    <property type="entry name" value="NA-bd_OB_tRNA"/>
</dbReference>
<dbReference type="InterPro" id="IPR045864">
    <property type="entry name" value="aa-tRNA-synth_II/BPL/LPL"/>
</dbReference>
<evidence type="ECO:0000259" key="8">
    <source>
        <dbReference type="PROSITE" id="PS50862"/>
    </source>
</evidence>
<dbReference type="InterPro" id="IPR047089">
    <property type="entry name" value="Asp-tRNA-ligase_1_N"/>
</dbReference>
<evidence type="ECO:0000256" key="2">
    <source>
        <dbReference type="ARBA" id="ARBA00022598"/>
    </source>
</evidence>
<feature type="transmembrane region" description="Helical" evidence="7">
    <location>
        <begin position="450"/>
        <end position="470"/>
    </location>
</feature>